<proteinExistence type="inferred from homology"/>
<protein>
    <submittedName>
        <fullName evidence="5">Uncharacterized protein</fullName>
    </submittedName>
</protein>
<sequence length="493" mass="53801">MALCDSKRMPPPPPRLPVCYPKLVVDEEKYTSDMEAIIERDFFPDVPKMRSQLEWMQAIKSGDQQRIKLAQINIAYRRAGLKTPSLSENSSGGSTVGSLFLSSNTMERPNTGWSTPGSSRRMMSTPAMTPLPSLDSNSDEATFVASEFKAPLPLVSDSIAQSVQLRAPPMSLDSYLAHHTSEDNASFSKIIGDEQEKKRVKYSHHLNDKNKEQVLLLEGPSKIDEYGSSGQSTMTLAMQKHEPMNSLYYYKGEVALSDKEVSERAIGPPKAVVAKNTRLPMPDISVDPLVLPAARDAPNAVASGLRSRLDRLGTPSFTPGRDSFSPLMTWGELGSTPLRLDGVELDALELNLPTGAGTGNFQVQELGKREKVLHRLARSKGASSSRQPSPALTLLQQQYKSNTPMLSPAARSMLASKLKGKGNTPLSDRDDILRASYRNSGGSKTPLAMKVEKRAGSKSTLQVPLHDLIMIEGNIETANSKGTSHITDDLLNL</sequence>
<organism evidence="5 6">
    <name type="scientific">Chlamydomonas eustigma</name>
    <dbReference type="NCBI Taxonomy" id="1157962"/>
    <lineage>
        <taxon>Eukaryota</taxon>
        <taxon>Viridiplantae</taxon>
        <taxon>Chlorophyta</taxon>
        <taxon>core chlorophytes</taxon>
        <taxon>Chlorophyceae</taxon>
        <taxon>CS clade</taxon>
        <taxon>Chlamydomonadales</taxon>
        <taxon>Chlamydomonadaceae</taxon>
        <taxon>Chlamydomonas</taxon>
    </lineage>
</organism>
<dbReference type="OrthoDB" id="19679at2759"/>
<dbReference type="InterPro" id="IPR019148">
    <property type="entry name" value="Nuclear_protein_DGCR14_ESS-2"/>
</dbReference>
<evidence type="ECO:0000256" key="3">
    <source>
        <dbReference type="ARBA" id="ARBA00023242"/>
    </source>
</evidence>
<evidence type="ECO:0000313" key="6">
    <source>
        <dbReference type="Proteomes" id="UP000232323"/>
    </source>
</evidence>
<feature type="region of interest" description="Disordered" evidence="4">
    <location>
        <begin position="419"/>
        <end position="446"/>
    </location>
</feature>
<keyword evidence="6" id="KW-1185">Reference proteome</keyword>
<evidence type="ECO:0000256" key="4">
    <source>
        <dbReference type="SAM" id="MobiDB-lite"/>
    </source>
</evidence>
<dbReference type="EMBL" id="BEGY01000016">
    <property type="protein sequence ID" value="GAX76171.1"/>
    <property type="molecule type" value="Genomic_DNA"/>
</dbReference>
<name>A0A250WZB4_9CHLO</name>
<dbReference type="STRING" id="1157962.A0A250WZB4"/>
<dbReference type="AlphaFoldDB" id="A0A250WZB4"/>
<reference evidence="5 6" key="1">
    <citation type="submission" date="2017-08" db="EMBL/GenBank/DDBJ databases">
        <title>Acidophilic green algal genome provides insights into adaptation to an acidic environment.</title>
        <authorList>
            <person name="Hirooka S."/>
            <person name="Hirose Y."/>
            <person name="Kanesaki Y."/>
            <person name="Higuchi S."/>
            <person name="Fujiwara T."/>
            <person name="Onuma R."/>
            <person name="Era A."/>
            <person name="Ohbayashi R."/>
            <person name="Uzuka A."/>
            <person name="Nozaki H."/>
            <person name="Yoshikawa H."/>
            <person name="Miyagishima S.Y."/>
        </authorList>
    </citation>
    <scope>NUCLEOTIDE SEQUENCE [LARGE SCALE GENOMIC DNA]</scope>
    <source>
        <strain evidence="5 6">NIES-2499</strain>
    </source>
</reference>
<evidence type="ECO:0000256" key="1">
    <source>
        <dbReference type="ARBA" id="ARBA00004123"/>
    </source>
</evidence>
<evidence type="ECO:0000313" key="5">
    <source>
        <dbReference type="EMBL" id="GAX76171.1"/>
    </source>
</evidence>
<dbReference type="PANTHER" id="PTHR12940">
    <property type="entry name" value="ES-2 PROTEIN - RELATED"/>
    <property type="match status" value="1"/>
</dbReference>
<comment type="similarity">
    <text evidence="2">Belongs to the ESS2 family.</text>
</comment>
<dbReference type="Pfam" id="PF09751">
    <property type="entry name" value="Es2"/>
    <property type="match status" value="2"/>
</dbReference>
<accession>A0A250WZB4</accession>
<comment type="caution">
    <text evidence="5">The sequence shown here is derived from an EMBL/GenBank/DDBJ whole genome shotgun (WGS) entry which is preliminary data.</text>
</comment>
<feature type="region of interest" description="Disordered" evidence="4">
    <location>
        <begin position="100"/>
        <end position="123"/>
    </location>
</feature>
<dbReference type="GO" id="GO:0071013">
    <property type="term" value="C:catalytic step 2 spliceosome"/>
    <property type="evidence" value="ECO:0007669"/>
    <property type="project" value="TreeGrafter"/>
</dbReference>
<dbReference type="PANTHER" id="PTHR12940:SF0">
    <property type="entry name" value="SPLICING FACTOR ESS-2 HOMOLOG"/>
    <property type="match status" value="1"/>
</dbReference>
<feature type="compositionally biased region" description="Polar residues" evidence="4">
    <location>
        <begin position="100"/>
        <end position="122"/>
    </location>
</feature>
<gene>
    <name evidence="5" type="ORF">CEUSTIGMA_g3615.t1</name>
</gene>
<dbReference type="Proteomes" id="UP000232323">
    <property type="component" value="Unassembled WGS sequence"/>
</dbReference>
<comment type="subcellular location">
    <subcellularLocation>
        <location evidence="1">Nucleus</location>
    </subcellularLocation>
</comment>
<evidence type="ECO:0000256" key="2">
    <source>
        <dbReference type="ARBA" id="ARBA00009072"/>
    </source>
</evidence>
<keyword evidence="3" id="KW-0539">Nucleus</keyword>